<proteinExistence type="predicted"/>
<dbReference type="EMBL" id="BART01021654">
    <property type="protein sequence ID" value="GAH02815.1"/>
    <property type="molecule type" value="Genomic_DNA"/>
</dbReference>
<evidence type="ECO:0000313" key="1">
    <source>
        <dbReference type="EMBL" id="GAH02815.1"/>
    </source>
</evidence>
<protein>
    <submittedName>
        <fullName evidence="1">Uncharacterized protein</fullName>
    </submittedName>
</protein>
<dbReference type="AlphaFoldDB" id="X1D3I3"/>
<sequence>MTGKICPLMSARIFNDDGGPEMVYCTPQFCQWSRQYEGVWVGCAPSDFRSTP</sequence>
<reference evidence="1" key="1">
    <citation type="journal article" date="2014" name="Front. Microbiol.">
        <title>High frequency of phylogenetically diverse reductive dehalogenase-homologous genes in deep subseafloor sedimentary metagenomes.</title>
        <authorList>
            <person name="Kawai M."/>
            <person name="Futagami T."/>
            <person name="Toyoda A."/>
            <person name="Takaki Y."/>
            <person name="Nishi S."/>
            <person name="Hori S."/>
            <person name="Arai W."/>
            <person name="Tsubouchi T."/>
            <person name="Morono Y."/>
            <person name="Uchiyama I."/>
            <person name="Ito T."/>
            <person name="Fujiyama A."/>
            <person name="Inagaki F."/>
            <person name="Takami H."/>
        </authorList>
    </citation>
    <scope>NUCLEOTIDE SEQUENCE</scope>
    <source>
        <strain evidence="1">Expedition CK06-06</strain>
    </source>
</reference>
<accession>X1D3I3</accession>
<gene>
    <name evidence="1" type="ORF">S01H4_39871</name>
</gene>
<name>X1D3I3_9ZZZZ</name>
<organism evidence="1">
    <name type="scientific">marine sediment metagenome</name>
    <dbReference type="NCBI Taxonomy" id="412755"/>
    <lineage>
        <taxon>unclassified sequences</taxon>
        <taxon>metagenomes</taxon>
        <taxon>ecological metagenomes</taxon>
    </lineage>
</organism>
<comment type="caution">
    <text evidence="1">The sequence shown here is derived from an EMBL/GenBank/DDBJ whole genome shotgun (WGS) entry which is preliminary data.</text>
</comment>